<accession>A0A081BD15</accession>
<dbReference type="Pfam" id="PF12627">
    <property type="entry name" value="PolyA_pol_RNAbd"/>
    <property type="match status" value="1"/>
</dbReference>
<evidence type="ECO:0000259" key="10">
    <source>
        <dbReference type="Pfam" id="PF12627"/>
    </source>
</evidence>
<dbReference type="eggNOG" id="COG0617">
    <property type="taxonomic scope" value="Bacteria"/>
</dbReference>
<dbReference type="STRING" id="1333998.M2A_2432"/>
<dbReference type="GO" id="GO:0008033">
    <property type="term" value="P:tRNA processing"/>
    <property type="evidence" value="ECO:0007669"/>
    <property type="project" value="UniProtKB-KW"/>
</dbReference>
<dbReference type="CDD" id="cd05398">
    <property type="entry name" value="NT_ClassII-CCAase"/>
    <property type="match status" value="1"/>
</dbReference>
<dbReference type="SUPFAM" id="SSF81301">
    <property type="entry name" value="Nucleotidyltransferase"/>
    <property type="match status" value="1"/>
</dbReference>
<dbReference type="SUPFAM" id="SSF81891">
    <property type="entry name" value="Poly A polymerase C-terminal region-like"/>
    <property type="match status" value="1"/>
</dbReference>
<gene>
    <name evidence="11" type="ORF">M2A_2432</name>
</gene>
<dbReference type="GO" id="GO:0046872">
    <property type="term" value="F:metal ion binding"/>
    <property type="evidence" value="ECO:0007669"/>
    <property type="project" value="UniProtKB-KW"/>
</dbReference>
<keyword evidence="8" id="KW-0694">RNA-binding</keyword>
<keyword evidence="7" id="KW-0460">Magnesium</keyword>
<reference evidence="11 12" key="1">
    <citation type="submission" date="2014-07" db="EMBL/GenBank/DDBJ databases">
        <title>Tepidicaulis marinum gen. nov., sp. nov., a novel marine bacterium denitrifying nitrate to nitrous oxide strictly under microaerobic conditions.</title>
        <authorList>
            <person name="Takeuchi M."/>
            <person name="Yamagishi T."/>
            <person name="Kamagata Y."/>
            <person name="Oshima K."/>
            <person name="Hattori M."/>
            <person name="Katayama T."/>
            <person name="Hanada S."/>
            <person name="Tamaki H."/>
            <person name="Marumo K."/>
            <person name="Maeda H."/>
            <person name="Nedachi M."/>
            <person name="Iwasaki W."/>
            <person name="Suwa Y."/>
            <person name="Sakata S."/>
        </authorList>
    </citation>
    <scope>NUCLEOTIDE SEQUENCE [LARGE SCALE GENOMIC DNA]</scope>
    <source>
        <strain evidence="11 12">MA2</strain>
    </source>
</reference>
<dbReference type="InterPro" id="IPR032828">
    <property type="entry name" value="PolyA_RNA-bd"/>
</dbReference>
<dbReference type="AlphaFoldDB" id="A0A081BD15"/>
<keyword evidence="4 11" id="KW-0548">Nucleotidyltransferase</keyword>
<protein>
    <submittedName>
        <fullName evidence="11">Polynucleotide adenylyltransferase region</fullName>
    </submittedName>
</protein>
<name>A0A081BD15_9HYPH</name>
<keyword evidence="2 8" id="KW-0808">Transferase</keyword>
<evidence type="ECO:0000256" key="8">
    <source>
        <dbReference type="RuleBase" id="RU003953"/>
    </source>
</evidence>
<dbReference type="GO" id="GO:0000166">
    <property type="term" value="F:nucleotide binding"/>
    <property type="evidence" value="ECO:0007669"/>
    <property type="project" value="UniProtKB-KW"/>
</dbReference>
<feature type="domain" description="Poly A polymerase head" evidence="9">
    <location>
        <begin position="32"/>
        <end position="154"/>
    </location>
</feature>
<evidence type="ECO:0000313" key="11">
    <source>
        <dbReference type="EMBL" id="GAK45933.1"/>
    </source>
</evidence>
<dbReference type="Proteomes" id="UP000028702">
    <property type="component" value="Unassembled WGS sequence"/>
</dbReference>
<sequence length="415" mass="46492">MSEASKGELKLATWIRDAATVKIMQALGEGEARFVGGCVRNALLGEPVVDIDIATALKPEEVIARLKKAGVQVIPTGIDHGTVTAVTDGRHFEITTLRVDVETDGRRADVAFTGDWLEDAKRRDFTMNALYADSDGTVHDPLGGREDLKARRVRFIGDASERIKEDYLRILRFFRFHAQYGKGEPDAEGLKACAAQKEGLAQLSGERVRMELLKILGADNAPAAIRQMAASGILSKVLPEAERTELLERVVAIETDQLFTSDPIMRLGALIDLDEAGIRKLAERLRLSNKERDRLIRMHTDQTKIVSYMSMREMRRALYWMGPELFKDRVMLGWAADKKLANSVQWRALLAMADSWEKPQLPLTGQMVRSAGVPDGPEIGRVMREVEEWWVDADFIEDEFSIIERLKAVVQATVY</sequence>
<dbReference type="Gene3D" id="3.30.460.10">
    <property type="entry name" value="Beta Polymerase, domain 2"/>
    <property type="match status" value="1"/>
</dbReference>
<evidence type="ECO:0000256" key="5">
    <source>
        <dbReference type="ARBA" id="ARBA00022723"/>
    </source>
</evidence>
<dbReference type="Gene3D" id="1.10.3090.10">
    <property type="entry name" value="cca-adding enzyme, domain 2"/>
    <property type="match status" value="1"/>
</dbReference>
<organism evidence="11 12">
    <name type="scientific">Tepidicaulis marinus</name>
    <dbReference type="NCBI Taxonomy" id="1333998"/>
    <lineage>
        <taxon>Bacteria</taxon>
        <taxon>Pseudomonadati</taxon>
        <taxon>Pseudomonadota</taxon>
        <taxon>Alphaproteobacteria</taxon>
        <taxon>Hyphomicrobiales</taxon>
        <taxon>Parvibaculaceae</taxon>
        <taxon>Tepidicaulis</taxon>
    </lineage>
</organism>
<dbReference type="InterPro" id="IPR050264">
    <property type="entry name" value="Bact_CCA-adding_enz_type3_sf"/>
</dbReference>
<evidence type="ECO:0000256" key="1">
    <source>
        <dbReference type="ARBA" id="ARBA00001946"/>
    </source>
</evidence>
<comment type="cofactor">
    <cofactor evidence="1">
        <name>Mg(2+)</name>
        <dbReference type="ChEBI" id="CHEBI:18420"/>
    </cofactor>
</comment>
<evidence type="ECO:0000256" key="4">
    <source>
        <dbReference type="ARBA" id="ARBA00022695"/>
    </source>
</evidence>
<evidence type="ECO:0000256" key="7">
    <source>
        <dbReference type="ARBA" id="ARBA00022842"/>
    </source>
</evidence>
<keyword evidence="6" id="KW-0547">Nucleotide-binding</keyword>
<keyword evidence="12" id="KW-1185">Reference proteome</keyword>
<evidence type="ECO:0000256" key="3">
    <source>
        <dbReference type="ARBA" id="ARBA00022694"/>
    </source>
</evidence>
<dbReference type="InterPro" id="IPR043519">
    <property type="entry name" value="NT_sf"/>
</dbReference>
<evidence type="ECO:0000313" key="12">
    <source>
        <dbReference type="Proteomes" id="UP000028702"/>
    </source>
</evidence>
<dbReference type="RefSeq" id="WP_244444449.1">
    <property type="nucleotide sequence ID" value="NZ_BBIO01000013.1"/>
</dbReference>
<evidence type="ECO:0000256" key="2">
    <source>
        <dbReference type="ARBA" id="ARBA00022679"/>
    </source>
</evidence>
<dbReference type="GO" id="GO:0000049">
    <property type="term" value="F:tRNA binding"/>
    <property type="evidence" value="ECO:0007669"/>
    <property type="project" value="TreeGrafter"/>
</dbReference>
<keyword evidence="5" id="KW-0479">Metal-binding</keyword>
<dbReference type="InterPro" id="IPR002646">
    <property type="entry name" value="PolA_pol_head_dom"/>
</dbReference>
<dbReference type="PANTHER" id="PTHR46173:SF1">
    <property type="entry name" value="CCA TRNA NUCLEOTIDYLTRANSFERASE 1, MITOCHONDRIAL"/>
    <property type="match status" value="1"/>
</dbReference>
<keyword evidence="3" id="KW-0819">tRNA processing</keyword>
<feature type="domain" description="tRNA nucleotidyltransferase/poly(A) polymerase RNA and SrmB- binding" evidence="10">
    <location>
        <begin position="188"/>
        <end position="242"/>
    </location>
</feature>
<comment type="similarity">
    <text evidence="8">Belongs to the tRNA nucleotidyltransferase/poly(A) polymerase family.</text>
</comment>
<evidence type="ECO:0000256" key="6">
    <source>
        <dbReference type="ARBA" id="ARBA00022741"/>
    </source>
</evidence>
<evidence type="ECO:0000259" key="9">
    <source>
        <dbReference type="Pfam" id="PF01743"/>
    </source>
</evidence>
<dbReference type="EMBL" id="BBIO01000013">
    <property type="protein sequence ID" value="GAK45933.1"/>
    <property type="molecule type" value="Genomic_DNA"/>
</dbReference>
<dbReference type="Pfam" id="PF01743">
    <property type="entry name" value="PolyA_pol"/>
    <property type="match status" value="1"/>
</dbReference>
<proteinExistence type="inferred from homology"/>
<dbReference type="GO" id="GO:0016779">
    <property type="term" value="F:nucleotidyltransferase activity"/>
    <property type="evidence" value="ECO:0007669"/>
    <property type="project" value="UniProtKB-KW"/>
</dbReference>
<dbReference type="PANTHER" id="PTHR46173">
    <property type="entry name" value="CCA TRNA NUCLEOTIDYLTRANSFERASE 1, MITOCHONDRIAL"/>
    <property type="match status" value="1"/>
</dbReference>
<comment type="caution">
    <text evidence="11">The sequence shown here is derived from an EMBL/GenBank/DDBJ whole genome shotgun (WGS) entry which is preliminary data.</text>
</comment>